<dbReference type="InterPro" id="IPR013708">
    <property type="entry name" value="Shikimate_DH-bd_N"/>
</dbReference>
<dbReference type="GO" id="GO:0009423">
    <property type="term" value="P:chorismate biosynthetic process"/>
    <property type="evidence" value="ECO:0007669"/>
    <property type="project" value="TreeGrafter"/>
</dbReference>
<dbReference type="InterPro" id="IPR036291">
    <property type="entry name" value="NAD(P)-bd_dom_sf"/>
</dbReference>
<keyword evidence="3" id="KW-1185">Reference proteome</keyword>
<accession>A0A6V8H7Q9</accession>
<dbReference type="InterPro" id="IPR022893">
    <property type="entry name" value="Shikimate_DH_fam"/>
</dbReference>
<dbReference type="AlphaFoldDB" id="A0A6V8H7Q9"/>
<evidence type="ECO:0000313" key="3">
    <source>
        <dbReference type="Proteomes" id="UP000053095"/>
    </source>
</evidence>
<sequence length="305" mass="34004">MISTTSSFPDQRAFFYLVGVGVTHSIAPPMHNYITKALGLEWEFVARECQTVEDALQLFRLPTFAGGVVTMPYKTTIMEHLDGLDDYCVKIGACNNVYKTVDGRLRGTNTDWRGIKGCLLDSTSQGKGKAALIIGAGGASRAAVYALYDQLQCNPIYIVNRDEGEVKALLRDTKGYDSGLSIVHLTSVEQASEVEETPFYIVGTVPDFEPQTPTELSARDVLEYFLKSGPKGVLLDMCFKPRRTRILKLGERYGWNTVDGTMIIAHQIDEQYRLWCGEEKAKQIPKQEAWSVLRKAADESHSINF</sequence>
<dbReference type="EMBL" id="DF933818">
    <property type="protein sequence ID" value="GAM37219.1"/>
    <property type="molecule type" value="Genomic_DNA"/>
</dbReference>
<dbReference type="Proteomes" id="UP000053095">
    <property type="component" value="Unassembled WGS sequence"/>
</dbReference>
<dbReference type="SUPFAM" id="SSF51735">
    <property type="entry name" value="NAD(P)-binding Rossmann-fold domains"/>
    <property type="match status" value="1"/>
</dbReference>
<dbReference type="GO" id="GO:0004764">
    <property type="term" value="F:shikimate 3-dehydrogenase (NADP+) activity"/>
    <property type="evidence" value="ECO:0007669"/>
    <property type="project" value="InterPro"/>
</dbReference>
<evidence type="ECO:0000259" key="1">
    <source>
        <dbReference type="Pfam" id="PF08501"/>
    </source>
</evidence>
<proteinExistence type="predicted"/>
<dbReference type="Gene3D" id="3.40.50.10860">
    <property type="entry name" value="Leucine Dehydrogenase, chain A, domain 1"/>
    <property type="match status" value="1"/>
</dbReference>
<evidence type="ECO:0000313" key="2">
    <source>
        <dbReference type="EMBL" id="GAM37219.1"/>
    </source>
</evidence>
<feature type="domain" description="Shikimate dehydrogenase substrate binding N-terminal" evidence="1">
    <location>
        <begin position="17"/>
        <end position="97"/>
    </location>
</feature>
<dbReference type="CDD" id="cd01065">
    <property type="entry name" value="NAD_bind_Shikimate_DH"/>
    <property type="match status" value="1"/>
</dbReference>
<comment type="caution">
    <text evidence="2">The sequence shown here is derived from an EMBL/GenBank/DDBJ whole genome shotgun (WGS) entry which is preliminary data.</text>
</comment>
<dbReference type="Pfam" id="PF08501">
    <property type="entry name" value="Shikimate_dh_N"/>
    <property type="match status" value="1"/>
</dbReference>
<dbReference type="GO" id="GO:0019632">
    <property type="term" value="P:shikimate metabolic process"/>
    <property type="evidence" value="ECO:0007669"/>
    <property type="project" value="TreeGrafter"/>
</dbReference>
<gene>
    <name evidence="2" type="ORF">TCE0_022r06953</name>
</gene>
<name>A0A6V8H7Q9_TALPI</name>
<dbReference type="InterPro" id="IPR046346">
    <property type="entry name" value="Aminoacid_DH-like_N_sf"/>
</dbReference>
<dbReference type="Gene3D" id="3.40.50.720">
    <property type="entry name" value="NAD(P)-binding Rossmann-like Domain"/>
    <property type="match status" value="1"/>
</dbReference>
<dbReference type="SUPFAM" id="SSF53223">
    <property type="entry name" value="Aminoacid dehydrogenase-like, N-terminal domain"/>
    <property type="match status" value="1"/>
</dbReference>
<organism evidence="2 3">
    <name type="scientific">Talaromyces pinophilus</name>
    <name type="common">Penicillium pinophilum</name>
    <dbReference type="NCBI Taxonomy" id="128442"/>
    <lineage>
        <taxon>Eukaryota</taxon>
        <taxon>Fungi</taxon>
        <taxon>Dikarya</taxon>
        <taxon>Ascomycota</taxon>
        <taxon>Pezizomycotina</taxon>
        <taxon>Eurotiomycetes</taxon>
        <taxon>Eurotiomycetidae</taxon>
        <taxon>Eurotiales</taxon>
        <taxon>Trichocomaceae</taxon>
        <taxon>Talaromyces</taxon>
        <taxon>Talaromyces sect. Talaromyces</taxon>
    </lineage>
</organism>
<protein>
    <recommendedName>
        <fullName evidence="1">Shikimate dehydrogenase substrate binding N-terminal domain-containing protein</fullName>
    </recommendedName>
</protein>
<reference evidence="3" key="1">
    <citation type="journal article" date="2015" name="Genome Announc.">
        <title>Draft genome sequence of Talaromyces cellulolyticus strain Y-94, a source of lignocellulosic biomass-degrading enzymes.</title>
        <authorList>
            <person name="Fujii T."/>
            <person name="Koike H."/>
            <person name="Sawayama S."/>
            <person name="Yano S."/>
            <person name="Inoue H."/>
        </authorList>
    </citation>
    <scope>NUCLEOTIDE SEQUENCE [LARGE SCALE GENOMIC DNA]</scope>
    <source>
        <strain evidence="3">Y-94</strain>
    </source>
</reference>
<dbReference type="PANTHER" id="PTHR21089:SF26">
    <property type="entry name" value="AROM POLYPEPTIDE, PUTATIVE-RELATED"/>
    <property type="match status" value="1"/>
</dbReference>
<dbReference type="PANTHER" id="PTHR21089">
    <property type="entry name" value="SHIKIMATE DEHYDROGENASE"/>
    <property type="match status" value="1"/>
</dbReference>